<dbReference type="GO" id="GO:0005525">
    <property type="term" value="F:GTP binding"/>
    <property type="evidence" value="ECO:0007669"/>
    <property type="project" value="TreeGrafter"/>
</dbReference>
<feature type="region of interest" description="Disordered" evidence="1">
    <location>
        <begin position="431"/>
        <end position="463"/>
    </location>
</feature>
<dbReference type="GO" id="GO:0070300">
    <property type="term" value="F:phosphatidic acid binding"/>
    <property type="evidence" value="ECO:0007669"/>
    <property type="project" value="TreeGrafter"/>
</dbReference>
<dbReference type="InterPro" id="IPR053227">
    <property type="entry name" value="TRPL-trafficking_regulator"/>
</dbReference>
<dbReference type="SUPFAM" id="SSF56672">
    <property type="entry name" value="DNA/RNA polymerases"/>
    <property type="match status" value="1"/>
</dbReference>
<dbReference type="Proteomes" id="UP000054776">
    <property type="component" value="Unassembled WGS sequence"/>
</dbReference>
<gene>
    <name evidence="4" type="primary">K02A2.6</name>
    <name evidence="4" type="ORF">T01_10132</name>
</gene>
<dbReference type="InterPro" id="IPR028226">
    <property type="entry name" value="LIN37"/>
</dbReference>
<dbReference type="Gene3D" id="3.30.70.270">
    <property type="match status" value="1"/>
</dbReference>
<evidence type="ECO:0000259" key="2">
    <source>
        <dbReference type="Pfam" id="PF00078"/>
    </source>
</evidence>
<dbReference type="Gene3D" id="2.40.320.10">
    <property type="entry name" value="Hypothetical Protein Pfu-838710-001"/>
    <property type="match status" value="1"/>
</dbReference>
<dbReference type="SUPFAM" id="SSF52540">
    <property type="entry name" value="P-loop containing nucleoside triphosphate hydrolases"/>
    <property type="match status" value="1"/>
</dbReference>
<dbReference type="InterPro" id="IPR038727">
    <property type="entry name" value="NadR/Ttd14_AAA_dom"/>
</dbReference>
<name>A0A0V1AW64_TRISP</name>
<accession>A0A0V1AW64</accession>
<dbReference type="Pfam" id="PF00078">
    <property type="entry name" value="RVT_1"/>
    <property type="match status" value="1"/>
</dbReference>
<dbReference type="InParanoid" id="A0A0V1AW64"/>
<dbReference type="GO" id="GO:0035091">
    <property type="term" value="F:phosphatidylinositol binding"/>
    <property type="evidence" value="ECO:0007669"/>
    <property type="project" value="TreeGrafter"/>
</dbReference>
<feature type="compositionally biased region" description="Basic and acidic residues" evidence="1">
    <location>
        <begin position="440"/>
        <end position="453"/>
    </location>
</feature>
<dbReference type="InterPro" id="IPR043502">
    <property type="entry name" value="DNA/RNA_pol_sf"/>
</dbReference>
<feature type="domain" description="Reverse transcriptase" evidence="2">
    <location>
        <begin position="173"/>
        <end position="246"/>
    </location>
</feature>
<dbReference type="OrthoDB" id="6375174at2759"/>
<dbReference type="Pfam" id="PF15306">
    <property type="entry name" value="LIN37"/>
    <property type="match status" value="1"/>
</dbReference>
<dbReference type="EMBL" id="JYDH01000187">
    <property type="protein sequence ID" value="KRY28906.1"/>
    <property type="molecule type" value="Genomic_DNA"/>
</dbReference>
<organism evidence="4 5">
    <name type="scientific">Trichinella spiralis</name>
    <name type="common">Trichina worm</name>
    <dbReference type="NCBI Taxonomy" id="6334"/>
    <lineage>
        <taxon>Eukaryota</taxon>
        <taxon>Metazoa</taxon>
        <taxon>Ecdysozoa</taxon>
        <taxon>Nematoda</taxon>
        <taxon>Enoplea</taxon>
        <taxon>Dorylaimia</taxon>
        <taxon>Trichinellida</taxon>
        <taxon>Trichinellidae</taxon>
        <taxon>Trichinella</taxon>
    </lineage>
</organism>
<protein>
    <recommendedName>
        <fullName evidence="6">NadR/Ttd14 AAA domain-containing protein</fullName>
    </recommendedName>
</protein>
<evidence type="ECO:0000256" key="1">
    <source>
        <dbReference type="SAM" id="MobiDB-lite"/>
    </source>
</evidence>
<feature type="domain" description="NadR/Ttd14 AAA" evidence="3">
    <location>
        <begin position="647"/>
        <end position="818"/>
    </location>
</feature>
<dbReference type="Pfam" id="PF13521">
    <property type="entry name" value="AAA_28"/>
    <property type="match status" value="1"/>
</dbReference>
<dbReference type="InterPro" id="IPR033469">
    <property type="entry name" value="CYTH-like_dom_sf"/>
</dbReference>
<evidence type="ECO:0000259" key="3">
    <source>
        <dbReference type="Pfam" id="PF13521"/>
    </source>
</evidence>
<dbReference type="AlphaFoldDB" id="A0A0V1AW64"/>
<dbReference type="InterPro" id="IPR043128">
    <property type="entry name" value="Rev_trsase/Diguanyl_cyclase"/>
</dbReference>
<dbReference type="InterPro" id="IPR027417">
    <property type="entry name" value="P-loop_NTPase"/>
</dbReference>
<dbReference type="InterPro" id="IPR000477">
    <property type="entry name" value="RT_dom"/>
</dbReference>
<evidence type="ECO:0000313" key="5">
    <source>
        <dbReference type="Proteomes" id="UP000054776"/>
    </source>
</evidence>
<keyword evidence="5" id="KW-1185">Reference proteome</keyword>
<dbReference type="PANTHER" id="PTHR34932">
    <property type="entry name" value="TRPL TRANSLOCATION DEFECT PROTEIN 14"/>
    <property type="match status" value="1"/>
</dbReference>
<dbReference type="PANTHER" id="PTHR34932:SF1">
    <property type="entry name" value="TRPL TRANSLOCATION DEFECT PROTEIN 14"/>
    <property type="match status" value="1"/>
</dbReference>
<reference evidence="4 5" key="1">
    <citation type="submission" date="2015-01" db="EMBL/GenBank/DDBJ databases">
        <title>Evolution of Trichinella species and genotypes.</title>
        <authorList>
            <person name="Korhonen P.K."/>
            <person name="Edoardo P."/>
            <person name="Giuseppe L.R."/>
            <person name="Gasser R.B."/>
        </authorList>
    </citation>
    <scope>NUCLEOTIDE SEQUENCE [LARGE SCALE GENOMIC DNA]</scope>
    <source>
        <strain evidence="4">ISS3</strain>
    </source>
</reference>
<evidence type="ECO:0008006" key="6">
    <source>
        <dbReference type="Google" id="ProtNLM"/>
    </source>
</evidence>
<dbReference type="eggNOG" id="ENOG502RTAY">
    <property type="taxonomic scope" value="Eukaryota"/>
</dbReference>
<proteinExistence type="predicted"/>
<dbReference type="Gene3D" id="3.40.50.300">
    <property type="entry name" value="P-loop containing nucleotide triphosphate hydrolases"/>
    <property type="match status" value="1"/>
</dbReference>
<evidence type="ECO:0000313" key="4">
    <source>
        <dbReference type="EMBL" id="KRY28906.1"/>
    </source>
</evidence>
<dbReference type="Gene3D" id="3.10.10.10">
    <property type="entry name" value="HIV Type 1 Reverse Transcriptase, subunit A, domain 1"/>
    <property type="match status" value="1"/>
</dbReference>
<dbReference type="GO" id="GO:0017053">
    <property type="term" value="C:transcription repressor complex"/>
    <property type="evidence" value="ECO:0007669"/>
    <property type="project" value="InterPro"/>
</dbReference>
<dbReference type="SUPFAM" id="SSF55154">
    <property type="entry name" value="CYTH-like phosphatases"/>
    <property type="match status" value="1"/>
</dbReference>
<sequence length="1013" mass="116222">MHRPKNQFTPGERVAAYVRELRHLAQHCNFGETLESRLRAQLICDLGDGTVSLITERLPSARRRGIRNSFKPLGNRLVGVHSVAPTSVQDVIEEYAELFSDTLGTVKGPPVRSWTHLLRHGVLEIGQHGAWTTTIVPVIKSVGSFRICNDYKCTTIIIHKGAVKAKRIQFSNASASGIFQRFMDSWLANLDDVVPGFDDVLIVSDSQHELLEVLRRVFDRLHDAGIHLNREKCVFVSHSVKFHGYRMDAEGIHSSEEKVEAIHKAPLIWTIPESIYYSRDILLHKGALLFLTEEKRCPVKLKDWLVDKKRNHYRGATRNLGLLNCYHNFLANKSHPSEALHRLLDKARYDDQLPVILTCDHPPHGVVCVLAHELLVCCSCYRISIEMNVFDLEPFEPPPNLTSPEVVKAYKDFDIAIHRMKEDMHRAIKSQMADASGNDGRNEARECSGRKTADSTPVKSRKRAKDKEKKIIFELCQKSFELRQVHGNYSLYRLSRIWMYGNDEPRHMNKAENETTEEEPIDGIAQTRAAELEKSDASLVKWNERNTEIYSLPPPSPSTSPISRIPPTVVMNETDDADVDLSTPQRILQSYLPHWKEVKKTWLRQSRLADRPYQKSLDMLKLIAAGILFVCQTCKMIRNGDERKVYKVVLTGGPCSGKTTGQEFLASFFEAIGWKVFRVPELATIIGGARFNELNEEQVMRFQENLLLTLLRLEDSFMSLAETCGENCLVICDRGAMDGSAYLNREAWEEILRRNNLNPIALRDQRYNQIVHLVSAAVGAENFYHCSTALRLESLEEAREVEHRTRHVWVGHPYMDIIDNENCKTFRDKMLKMAQVICDRAGVEYGDRLAPNSIKRKFLVSNFDLSQCKDYQEFDVVHECVRSDMGQTWIRRRGQNGNWLYTINERRVVDGVPVETKALLSRREYEMLRAHVDPATYPTFKKRLCFVHAHHYYQLDVFVEPCPKRCHDLKILVTYTTNTTGNLPIPTFITVSKEVTRDTQYSLYNLCKRDVVT</sequence>
<comment type="caution">
    <text evidence="4">The sequence shown here is derived from an EMBL/GenBank/DDBJ whole genome shotgun (WGS) entry which is preliminary data.</text>
</comment>